<keyword evidence="3" id="KW-1185">Reference proteome</keyword>
<protein>
    <submittedName>
        <fullName evidence="2">Uncharacterized protein</fullName>
    </submittedName>
</protein>
<evidence type="ECO:0000313" key="2">
    <source>
        <dbReference type="EMBL" id="MFC5973146.1"/>
    </source>
</evidence>
<sequence length="53" mass="5935">MRLPSPSDLVVVSVLTAFVALTGHLLAGLFAALFLRRDTREWLRERVGRGEQL</sequence>
<dbReference type="EMBL" id="JBHSQH010000001">
    <property type="protein sequence ID" value="MFC5973146.1"/>
    <property type="molecule type" value="Genomic_DNA"/>
</dbReference>
<evidence type="ECO:0000313" key="3">
    <source>
        <dbReference type="Proteomes" id="UP001596099"/>
    </source>
</evidence>
<keyword evidence="1" id="KW-0472">Membrane</keyword>
<feature type="transmembrane region" description="Helical" evidence="1">
    <location>
        <begin position="12"/>
        <end position="35"/>
    </location>
</feature>
<keyword evidence="1" id="KW-0812">Transmembrane</keyword>
<dbReference type="AlphaFoldDB" id="A0ABD5RRK9"/>
<name>A0ABD5RRK9_9EURY</name>
<keyword evidence="1" id="KW-1133">Transmembrane helix</keyword>
<reference evidence="2 3" key="1">
    <citation type="journal article" date="2019" name="Int. J. Syst. Evol. Microbiol.">
        <title>The Global Catalogue of Microorganisms (GCM) 10K type strain sequencing project: providing services to taxonomists for standard genome sequencing and annotation.</title>
        <authorList>
            <consortium name="The Broad Institute Genomics Platform"/>
            <consortium name="The Broad Institute Genome Sequencing Center for Infectious Disease"/>
            <person name="Wu L."/>
            <person name="Ma J."/>
        </authorList>
    </citation>
    <scope>NUCLEOTIDE SEQUENCE [LARGE SCALE GENOMIC DNA]</scope>
    <source>
        <strain evidence="2 3">CGMCC 1.12543</strain>
    </source>
</reference>
<dbReference type="RefSeq" id="WP_247417342.1">
    <property type="nucleotide sequence ID" value="NZ_JALLGW010000001.1"/>
</dbReference>
<gene>
    <name evidence="2" type="ORF">ACFPYI_17580</name>
</gene>
<organism evidence="2 3">
    <name type="scientific">Halomarina salina</name>
    <dbReference type="NCBI Taxonomy" id="1872699"/>
    <lineage>
        <taxon>Archaea</taxon>
        <taxon>Methanobacteriati</taxon>
        <taxon>Methanobacteriota</taxon>
        <taxon>Stenosarchaea group</taxon>
        <taxon>Halobacteria</taxon>
        <taxon>Halobacteriales</taxon>
        <taxon>Natronomonadaceae</taxon>
        <taxon>Halomarina</taxon>
    </lineage>
</organism>
<accession>A0ABD5RRK9</accession>
<evidence type="ECO:0000256" key="1">
    <source>
        <dbReference type="SAM" id="Phobius"/>
    </source>
</evidence>
<comment type="caution">
    <text evidence="2">The sequence shown here is derived from an EMBL/GenBank/DDBJ whole genome shotgun (WGS) entry which is preliminary data.</text>
</comment>
<proteinExistence type="predicted"/>
<dbReference type="Proteomes" id="UP001596099">
    <property type="component" value="Unassembled WGS sequence"/>
</dbReference>